<dbReference type="Proteomes" id="UP001519308">
    <property type="component" value="Unassembled WGS sequence"/>
</dbReference>
<dbReference type="RefSeq" id="WP_205410137.1">
    <property type="nucleotide sequence ID" value="NZ_JAGGLL010000064.1"/>
</dbReference>
<accession>A0ABS4KB08</accession>
<protein>
    <submittedName>
        <fullName evidence="1">Uncharacterized protein</fullName>
    </submittedName>
</protein>
<organism evidence="1 2">
    <name type="scientific">Clostridium punense</name>
    <dbReference type="NCBI Taxonomy" id="1054297"/>
    <lineage>
        <taxon>Bacteria</taxon>
        <taxon>Bacillati</taxon>
        <taxon>Bacillota</taxon>
        <taxon>Clostridia</taxon>
        <taxon>Eubacteriales</taxon>
        <taxon>Clostridiaceae</taxon>
        <taxon>Clostridium</taxon>
    </lineage>
</organism>
<name>A0ABS4KB08_9CLOT</name>
<reference evidence="1 2" key="1">
    <citation type="submission" date="2021-03" db="EMBL/GenBank/DDBJ databases">
        <title>Genomic Encyclopedia of Type Strains, Phase IV (KMG-IV): sequencing the most valuable type-strain genomes for metagenomic binning, comparative biology and taxonomic classification.</title>
        <authorList>
            <person name="Goeker M."/>
        </authorList>
    </citation>
    <scope>NUCLEOTIDE SEQUENCE [LARGE SCALE GENOMIC DNA]</scope>
    <source>
        <strain evidence="1 2">DSM 28650</strain>
    </source>
</reference>
<proteinExistence type="predicted"/>
<evidence type="ECO:0000313" key="1">
    <source>
        <dbReference type="EMBL" id="MBP2024361.1"/>
    </source>
</evidence>
<dbReference type="EMBL" id="JAGGLL010000064">
    <property type="protein sequence ID" value="MBP2024361.1"/>
    <property type="molecule type" value="Genomic_DNA"/>
</dbReference>
<keyword evidence="2" id="KW-1185">Reference proteome</keyword>
<sequence length="75" mass="8969">MRYVDKKVNRRIIYGYKLEIYDLDQNLIKSYSVLDGRYGKYEDPVDYKAIASKVPRSIPEIRRVFESTFKHGSEF</sequence>
<comment type="caution">
    <text evidence="1">The sequence shown here is derived from an EMBL/GenBank/DDBJ whole genome shotgun (WGS) entry which is preliminary data.</text>
</comment>
<gene>
    <name evidence="1" type="ORF">J2Z44_004229</name>
</gene>
<evidence type="ECO:0000313" key="2">
    <source>
        <dbReference type="Proteomes" id="UP001519308"/>
    </source>
</evidence>